<reference evidence="4" key="1">
    <citation type="submission" date="2022-11" db="EMBL/GenBank/DDBJ databases">
        <title>Centuries of genome instability and evolution in soft-shell clam transmissible cancer (bioRxiv).</title>
        <authorList>
            <person name="Hart S.F.M."/>
            <person name="Yonemitsu M.A."/>
            <person name="Giersch R.M."/>
            <person name="Beal B.F."/>
            <person name="Arriagada G."/>
            <person name="Davis B.W."/>
            <person name="Ostrander E.A."/>
            <person name="Goff S.P."/>
            <person name="Metzger M.J."/>
        </authorList>
    </citation>
    <scope>NUCLEOTIDE SEQUENCE</scope>
    <source>
        <strain evidence="4">MELC-2E11</strain>
        <tissue evidence="4">Siphon/mantle</tissue>
    </source>
</reference>
<protein>
    <submittedName>
        <fullName evidence="4">Uncharacterized protein</fullName>
    </submittedName>
</protein>
<proteinExistence type="inferred from homology"/>
<feature type="transmembrane region" description="Helical" evidence="2">
    <location>
        <begin position="51"/>
        <end position="70"/>
    </location>
</feature>
<keyword evidence="2" id="KW-0472">Membrane</keyword>
<sequence length="194" mass="21589">MLDAPFQLLLDLRQDTNLFYIFVAILAVLLCIFFLQIFGGLLLFWDKVVPACLVVLVTGVLAAGGHYFLFPDPCKCGLTRIEAFEEVVADHIWGQQVATGMVVEAMKAHRAARKRNPLVMSLHGGPGTGKTAMSMLLARSMFGHKDDEELGTSGVYVIDKPVGATREEYRPYRFQKPGGCGSRLVERRHRPRSH</sequence>
<comment type="similarity">
    <text evidence="1">Belongs to the ClpA/ClpB family. Torsin subfamily.</text>
</comment>
<evidence type="ECO:0000313" key="3">
    <source>
        <dbReference type="EMBL" id="WAR15925.1"/>
    </source>
</evidence>
<keyword evidence="2" id="KW-1133">Transmembrane helix</keyword>
<dbReference type="InterPro" id="IPR027417">
    <property type="entry name" value="P-loop_NTPase"/>
</dbReference>
<dbReference type="EMBL" id="CP111021">
    <property type="protein sequence ID" value="WAR15925.1"/>
    <property type="molecule type" value="Genomic_DNA"/>
</dbReference>
<evidence type="ECO:0000256" key="1">
    <source>
        <dbReference type="ARBA" id="ARBA00006235"/>
    </source>
</evidence>
<evidence type="ECO:0000313" key="4">
    <source>
        <dbReference type="EMBL" id="WAR16123.1"/>
    </source>
</evidence>
<dbReference type="Proteomes" id="UP001164746">
    <property type="component" value="Chromosome 10"/>
</dbReference>
<keyword evidence="2" id="KW-0812">Transmembrane</keyword>
<accession>A0ABY7F1R0</accession>
<dbReference type="PANTHER" id="PTHR10760">
    <property type="entry name" value="TORSIN"/>
    <property type="match status" value="1"/>
</dbReference>
<evidence type="ECO:0000313" key="5">
    <source>
        <dbReference type="Proteomes" id="UP001164746"/>
    </source>
</evidence>
<name>A0ABY7F1R0_MYAAR</name>
<dbReference type="InterPro" id="IPR010448">
    <property type="entry name" value="Torsin"/>
</dbReference>
<feature type="transmembrane region" description="Helical" evidence="2">
    <location>
        <begin position="20"/>
        <end position="44"/>
    </location>
</feature>
<organism evidence="4 5">
    <name type="scientific">Mya arenaria</name>
    <name type="common">Soft-shell clam</name>
    <dbReference type="NCBI Taxonomy" id="6604"/>
    <lineage>
        <taxon>Eukaryota</taxon>
        <taxon>Metazoa</taxon>
        <taxon>Spiralia</taxon>
        <taxon>Lophotrochozoa</taxon>
        <taxon>Mollusca</taxon>
        <taxon>Bivalvia</taxon>
        <taxon>Autobranchia</taxon>
        <taxon>Heteroconchia</taxon>
        <taxon>Euheterodonta</taxon>
        <taxon>Imparidentia</taxon>
        <taxon>Neoheterodontei</taxon>
        <taxon>Myida</taxon>
        <taxon>Myoidea</taxon>
        <taxon>Myidae</taxon>
        <taxon>Mya</taxon>
    </lineage>
</organism>
<dbReference type="SUPFAM" id="SSF52540">
    <property type="entry name" value="P-loop containing nucleoside triphosphate hydrolases"/>
    <property type="match status" value="1"/>
</dbReference>
<dbReference type="Gene3D" id="3.40.50.300">
    <property type="entry name" value="P-loop containing nucleotide triphosphate hydrolases"/>
    <property type="match status" value="1"/>
</dbReference>
<keyword evidence="5" id="KW-1185">Reference proteome</keyword>
<dbReference type="EMBL" id="CP111021">
    <property type="protein sequence ID" value="WAR16123.1"/>
    <property type="molecule type" value="Genomic_DNA"/>
</dbReference>
<evidence type="ECO:0000256" key="2">
    <source>
        <dbReference type="SAM" id="Phobius"/>
    </source>
</evidence>
<dbReference type="Pfam" id="PF06309">
    <property type="entry name" value="Torsin"/>
    <property type="match status" value="1"/>
</dbReference>
<gene>
    <name evidence="3" type="ORF">MAR_030519</name>
    <name evidence="4" type="ORF">MAR_030717</name>
</gene>
<dbReference type="PANTHER" id="PTHR10760:SF2">
    <property type="entry name" value="LD13476P-RELATED"/>
    <property type="match status" value="1"/>
</dbReference>